<evidence type="ECO:0000313" key="10">
    <source>
        <dbReference type="Proteomes" id="UP000322981"/>
    </source>
</evidence>
<sequence length="261" mass="28730">MNVLWYQPNRLLILFIALLLGATFIGVLTLLLAPGTPAAQLLLDYQETPLPSSPFVYPYTVQNLMHLILFAGLGEIYCRWRTAVREHAMLGEQMLPEAYEVVLQAHDLPAIRSRVADRHAGGTGFLPSLVDLCILQFLASRSVDQTVTVMNSSLELMAHRVDLRYAILRYIAWLIPTIGFIGTIIGISLAMALIDPEAASQDLGKIAQSLGIAFYTTLVALVQSAILVLLLNLVQAQEELALNQAGEYTLKNLINRLYVAG</sequence>
<comment type="similarity">
    <text evidence="6">Belongs to the exbB/tolQ family.</text>
</comment>
<evidence type="ECO:0000256" key="5">
    <source>
        <dbReference type="ARBA" id="ARBA00023136"/>
    </source>
</evidence>
<keyword evidence="3 7" id="KW-0812">Transmembrane</keyword>
<keyword evidence="9" id="KW-0969">Cilium</keyword>
<keyword evidence="6" id="KW-0813">Transport</keyword>
<comment type="subcellular location">
    <subcellularLocation>
        <location evidence="1">Cell membrane</location>
        <topology evidence="1">Multi-pass membrane protein</topology>
    </subcellularLocation>
    <subcellularLocation>
        <location evidence="6">Membrane</location>
        <topology evidence="6">Multi-pass membrane protein</topology>
    </subcellularLocation>
</comment>
<evidence type="ECO:0000259" key="8">
    <source>
        <dbReference type="Pfam" id="PF01618"/>
    </source>
</evidence>
<dbReference type="InterPro" id="IPR002898">
    <property type="entry name" value="MotA_ExbB_proton_chnl"/>
</dbReference>
<dbReference type="GO" id="GO:0005886">
    <property type="term" value="C:plasma membrane"/>
    <property type="evidence" value="ECO:0007669"/>
    <property type="project" value="UniProtKB-SubCell"/>
</dbReference>
<proteinExistence type="inferred from homology"/>
<dbReference type="PANTHER" id="PTHR30625">
    <property type="entry name" value="PROTEIN TOLQ"/>
    <property type="match status" value="1"/>
</dbReference>
<keyword evidence="9" id="KW-0966">Cell projection</keyword>
<dbReference type="EMBL" id="VWXX01000046">
    <property type="protein sequence ID" value="KAA6182480.1"/>
    <property type="molecule type" value="Genomic_DNA"/>
</dbReference>
<dbReference type="GO" id="GO:0017038">
    <property type="term" value="P:protein import"/>
    <property type="evidence" value="ECO:0007669"/>
    <property type="project" value="TreeGrafter"/>
</dbReference>
<evidence type="ECO:0000256" key="1">
    <source>
        <dbReference type="ARBA" id="ARBA00004651"/>
    </source>
</evidence>
<reference evidence="9 10" key="1">
    <citation type="submission" date="2019-09" db="EMBL/GenBank/DDBJ databases">
        <title>Whole-genome sequence of the purple sulfur bacterium Thiohalocapsa marina DSM 19078.</title>
        <authorList>
            <person name="Kyndt J.A."/>
            <person name="Meyer T.E."/>
        </authorList>
    </citation>
    <scope>NUCLEOTIDE SEQUENCE [LARGE SCALE GENOMIC DNA]</scope>
    <source>
        <strain evidence="9 10">DSM 19078</strain>
    </source>
</reference>
<dbReference type="OrthoDB" id="5290956at2"/>
<evidence type="ECO:0000313" key="9">
    <source>
        <dbReference type="EMBL" id="KAA6182480.1"/>
    </source>
</evidence>
<keyword evidence="10" id="KW-1185">Reference proteome</keyword>
<keyword evidence="5 7" id="KW-0472">Membrane</keyword>
<evidence type="ECO:0000256" key="4">
    <source>
        <dbReference type="ARBA" id="ARBA00022989"/>
    </source>
</evidence>
<evidence type="ECO:0000256" key="2">
    <source>
        <dbReference type="ARBA" id="ARBA00022475"/>
    </source>
</evidence>
<feature type="transmembrane region" description="Helical" evidence="7">
    <location>
        <begin position="55"/>
        <end position="78"/>
    </location>
</feature>
<evidence type="ECO:0000256" key="6">
    <source>
        <dbReference type="RuleBase" id="RU004057"/>
    </source>
</evidence>
<keyword evidence="6" id="KW-0653">Protein transport</keyword>
<dbReference type="Proteomes" id="UP000322981">
    <property type="component" value="Unassembled WGS sequence"/>
</dbReference>
<gene>
    <name evidence="9" type="ORF">F2Q65_17850</name>
</gene>
<keyword evidence="4 7" id="KW-1133">Transmembrane helix</keyword>
<dbReference type="AlphaFoldDB" id="A0A5M8FEY9"/>
<feature type="transmembrane region" description="Helical" evidence="7">
    <location>
        <begin position="212"/>
        <end position="234"/>
    </location>
</feature>
<feature type="transmembrane region" description="Helical" evidence="7">
    <location>
        <begin position="170"/>
        <end position="192"/>
    </location>
</feature>
<organism evidence="9 10">
    <name type="scientific">Thiohalocapsa marina</name>
    <dbReference type="NCBI Taxonomy" id="424902"/>
    <lineage>
        <taxon>Bacteria</taxon>
        <taxon>Pseudomonadati</taxon>
        <taxon>Pseudomonadota</taxon>
        <taxon>Gammaproteobacteria</taxon>
        <taxon>Chromatiales</taxon>
        <taxon>Chromatiaceae</taxon>
        <taxon>Thiohalocapsa</taxon>
    </lineage>
</organism>
<keyword evidence="2" id="KW-1003">Cell membrane</keyword>
<keyword evidence="9" id="KW-0282">Flagellum</keyword>
<feature type="domain" description="MotA/TolQ/ExbB proton channel" evidence="8">
    <location>
        <begin position="142"/>
        <end position="238"/>
    </location>
</feature>
<dbReference type="RefSeq" id="WP_150094763.1">
    <property type="nucleotide sequence ID" value="NZ_VWXX01000046.1"/>
</dbReference>
<accession>A0A5M8FEY9</accession>
<evidence type="ECO:0000256" key="7">
    <source>
        <dbReference type="SAM" id="Phobius"/>
    </source>
</evidence>
<dbReference type="PANTHER" id="PTHR30625:SF11">
    <property type="entry name" value="MOTA_TOLQ_EXBB PROTON CHANNEL DOMAIN-CONTAINING PROTEIN"/>
    <property type="match status" value="1"/>
</dbReference>
<comment type="caution">
    <text evidence="9">The sequence shown here is derived from an EMBL/GenBank/DDBJ whole genome shotgun (WGS) entry which is preliminary data.</text>
</comment>
<evidence type="ECO:0000256" key="3">
    <source>
        <dbReference type="ARBA" id="ARBA00022692"/>
    </source>
</evidence>
<name>A0A5M8FEY9_9GAMM</name>
<dbReference type="Pfam" id="PF01618">
    <property type="entry name" value="MotA_ExbB"/>
    <property type="match status" value="1"/>
</dbReference>
<feature type="transmembrane region" description="Helical" evidence="7">
    <location>
        <begin position="12"/>
        <end position="35"/>
    </location>
</feature>
<dbReference type="InterPro" id="IPR050790">
    <property type="entry name" value="ExbB/TolQ_transport"/>
</dbReference>
<protein>
    <submittedName>
        <fullName evidence="9">Flagellar motor protein</fullName>
    </submittedName>
</protein>